<dbReference type="PROSITE" id="PS51318">
    <property type="entry name" value="TAT"/>
    <property type="match status" value="1"/>
</dbReference>
<dbReference type="Proteomes" id="UP000184932">
    <property type="component" value="Unassembled WGS sequence"/>
</dbReference>
<keyword evidence="2 4" id="KW-0732">Signal</keyword>
<dbReference type="InterPro" id="IPR006311">
    <property type="entry name" value="TAT_signal"/>
</dbReference>
<gene>
    <name evidence="5" type="ORF">SAMN05444002_3050</name>
</gene>
<feature type="chain" id="PRO_5012184549" evidence="4">
    <location>
        <begin position="28"/>
        <end position="344"/>
    </location>
</feature>
<dbReference type="PANTHER" id="PTHR33376:SF15">
    <property type="entry name" value="BLL6794 PROTEIN"/>
    <property type="match status" value="1"/>
</dbReference>
<dbReference type="AlphaFoldDB" id="A0A1N6H3X6"/>
<dbReference type="EMBL" id="FSRL01000001">
    <property type="protein sequence ID" value="SIO14456.1"/>
    <property type="molecule type" value="Genomic_DNA"/>
</dbReference>
<dbReference type="RefSeq" id="WP_074257003.1">
    <property type="nucleotide sequence ID" value="NZ_FSRL01000001.1"/>
</dbReference>
<dbReference type="STRING" id="1217970.SAMN05444002_3050"/>
<protein>
    <submittedName>
        <fullName evidence="5">TRAP-type C4-dicarboxylate transport system, substrate-binding protein</fullName>
    </submittedName>
</protein>
<dbReference type="Gene3D" id="3.40.190.170">
    <property type="entry name" value="Bacterial extracellular solute-binding protein, family 7"/>
    <property type="match status" value="1"/>
</dbReference>
<keyword evidence="3" id="KW-0574">Periplasm</keyword>
<evidence type="ECO:0000256" key="4">
    <source>
        <dbReference type="SAM" id="SignalP"/>
    </source>
</evidence>
<evidence type="ECO:0000313" key="6">
    <source>
        <dbReference type="Proteomes" id="UP000184932"/>
    </source>
</evidence>
<dbReference type="OrthoDB" id="7822595at2"/>
<proteinExistence type="predicted"/>
<feature type="signal peptide" evidence="4">
    <location>
        <begin position="1"/>
        <end position="27"/>
    </location>
</feature>
<reference evidence="6" key="1">
    <citation type="submission" date="2016-11" db="EMBL/GenBank/DDBJ databases">
        <authorList>
            <person name="Varghese N."/>
            <person name="Submissions S."/>
        </authorList>
    </citation>
    <scope>NUCLEOTIDE SEQUENCE [LARGE SCALE GENOMIC DNA]</scope>
    <source>
        <strain evidence="6">DSM 29440</strain>
    </source>
</reference>
<dbReference type="GO" id="GO:0042597">
    <property type="term" value="C:periplasmic space"/>
    <property type="evidence" value="ECO:0007669"/>
    <property type="project" value="UniProtKB-SubCell"/>
</dbReference>
<dbReference type="InterPro" id="IPR038404">
    <property type="entry name" value="TRAP_DctP_sf"/>
</dbReference>
<dbReference type="PANTHER" id="PTHR33376">
    <property type="match status" value="1"/>
</dbReference>
<dbReference type="CDD" id="cd13665">
    <property type="entry name" value="PBP2_TRAP_Dctp3_4"/>
    <property type="match status" value="1"/>
</dbReference>
<dbReference type="GO" id="GO:0055085">
    <property type="term" value="P:transmembrane transport"/>
    <property type="evidence" value="ECO:0007669"/>
    <property type="project" value="InterPro"/>
</dbReference>
<evidence type="ECO:0000256" key="2">
    <source>
        <dbReference type="ARBA" id="ARBA00022729"/>
    </source>
</evidence>
<evidence type="ECO:0000256" key="3">
    <source>
        <dbReference type="ARBA" id="ARBA00022764"/>
    </source>
</evidence>
<dbReference type="InterPro" id="IPR018389">
    <property type="entry name" value="DctP_fam"/>
</dbReference>
<comment type="subcellular location">
    <subcellularLocation>
        <location evidence="1">Periplasm</location>
    </subcellularLocation>
</comment>
<dbReference type="NCBIfam" id="NF037995">
    <property type="entry name" value="TRAP_S1"/>
    <property type="match status" value="1"/>
</dbReference>
<organism evidence="5 6">
    <name type="scientific">Vannielia litorea</name>
    <dbReference type="NCBI Taxonomy" id="1217970"/>
    <lineage>
        <taxon>Bacteria</taxon>
        <taxon>Pseudomonadati</taxon>
        <taxon>Pseudomonadota</taxon>
        <taxon>Alphaproteobacteria</taxon>
        <taxon>Rhodobacterales</taxon>
        <taxon>Paracoccaceae</taxon>
        <taxon>Vannielia</taxon>
    </lineage>
</organism>
<accession>A0A1N6H3X6</accession>
<evidence type="ECO:0000256" key="1">
    <source>
        <dbReference type="ARBA" id="ARBA00004418"/>
    </source>
</evidence>
<dbReference type="Pfam" id="PF03480">
    <property type="entry name" value="DctP"/>
    <property type="match status" value="1"/>
</dbReference>
<keyword evidence="6" id="KW-1185">Reference proteome</keyword>
<evidence type="ECO:0000313" key="5">
    <source>
        <dbReference type="EMBL" id="SIO14456.1"/>
    </source>
</evidence>
<sequence length="344" mass="37277">MKTRRHFLNIAGAAALVATGFTAQAQAQENLNLHQMLPPQAAVPSQILEPWMAKVAEESNGTLTIKHFPSMQLGGTPPELMDQAKDGVADIVWTVIGYTPGRFPRTEVFELPFMATTAEATSMAFWDMFEEHMKDTEFADLHIIGTWVHGPGLFHTKDPVESPEDLQGMKIRGGSRLVTNLVEKLGATAVGMPVPAVSEALSKGVIDGTTIPWEVTTAVKSSELVTNHTEFTGNALYVLGFVLAMNKDKYESLPADAKAALDANSGASFSAWAGKMMDELDAPGLQIAEDLGNNIITIDAEGTEEWKELAQPIYDEWVADMNSKGIDGQALIDEARAKIAEYSK</sequence>
<name>A0A1N6H3X6_9RHOB</name>